<dbReference type="Proteomes" id="UP000010798">
    <property type="component" value="Chromosome"/>
</dbReference>
<protein>
    <submittedName>
        <fullName evidence="1">Uncharacterized protein</fullName>
    </submittedName>
</protein>
<dbReference type="HOGENOM" id="CLU_3358518_0_0_0"/>
<dbReference type="AlphaFoldDB" id="L0DCL9"/>
<sequence>MKIGLFKVFSIKQIQRLGLSSMHLILENFLNPELHY</sequence>
<reference evidence="1 2" key="1">
    <citation type="submission" date="2012-02" db="EMBL/GenBank/DDBJ databases">
        <title>Complete sequence of chromosome of Singulisphaera acidiphila DSM 18658.</title>
        <authorList>
            <consortium name="US DOE Joint Genome Institute (JGI-PGF)"/>
            <person name="Lucas S."/>
            <person name="Copeland A."/>
            <person name="Lapidus A."/>
            <person name="Glavina del Rio T."/>
            <person name="Dalin E."/>
            <person name="Tice H."/>
            <person name="Bruce D."/>
            <person name="Goodwin L."/>
            <person name="Pitluck S."/>
            <person name="Peters L."/>
            <person name="Ovchinnikova G."/>
            <person name="Chertkov O."/>
            <person name="Kyrpides N."/>
            <person name="Mavromatis K."/>
            <person name="Ivanova N."/>
            <person name="Brettin T."/>
            <person name="Detter J.C."/>
            <person name="Han C."/>
            <person name="Larimer F."/>
            <person name="Land M."/>
            <person name="Hauser L."/>
            <person name="Markowitz V."/>
            <person name="Cheng J.-F."/>
            <person name="Hugenholtz P."/>
            <person name="Woyke T."/>
            <person name="Wu D."/>
            <person name="Tindall B."/>
            <person name="Pomrenke H."/>
            <person name="Brambilla E."/>
            <person name="Klenk H.-P."/>
            <person name="Eisen J.A."/>
        </authorList>
    </citation>
    <scope>NUCLEOTIDE SEQUENCE [LARGE SCALE GENOMIC DNA]</scope>
    <source>
        <strain evidence="2">ATCC BAA-1392 / DSM 18658 / VKM B-2454 / MOB10</strain>
    </source>
</reference>
<dbReference type="STRING" id="886293.Sinac_2302"/>
<dbReference type="EMBL" id="CP003364">
    <property type="protein sequence ID" value="AGA26620.1"/>
    <property type="molecule type" value="Genomic_DNA"/>
</dbReference>
<organism evidence="1 2">
    <name type="scientific">Singulisphaera acidiphila (strain ATCC BAA-1392 / DSM 18658 / VKM B-2454 / MOB10)</name>
    <dbReference type="NCBI Taxonomy" id="886293"/>
    <lineage>
        <taxon>Bacteria</taxon>
        <taxon>Pseudomonadati</taxon>
        <taxon>Planctomycetota</taxon>
        <taxon>Planctomycetia</taxon>
        <taxon>Isosphaerales</taxon>
        <taxon>Isosphaeraceae</taxon>
        <taxon>Singulisphaera</taxon>
    </lineage>
</organism>
<dbReference type="KEGG" id="saci:Sinac_2302"/>
<evidence type="ECO:0000313" key="2">
    <source>
        <dbReference type="Proteomes" id="UP000010798"/>
    </source>
</evidence>
<keyword evidence="2" id="KW-1185">Reference proteome</keyword>
<proteinExistence type="predicted"/>
<accession>L0DCL9</accession>
<name>L0DCL9_SINAD</name>
<gene>
    <name evidence="1" type="ordered locus">Sinac_2302</name>
</gene>
<evidence type="ECO:0000313" key="1">
    <source>
        <dbReference type="EMBL" id="AGA26620.1"/>
    </source>
</evidence>